<dbReference type="InterPro" id="IPR043832">
    <property type="entry name" value="DUF5809"/>
</dbReference>
<sequence>MDEQQTRGFLQPETWADAEARYEALGPTAQTMVREVARAMSFDREEYDERVTPAVVETARQTLFAEQLTVRVADRETFNVWREESTYDVRRAGSDNVDRVAWHVSPAAEAATAATFQNEPDAAVGTVRRMAFNRLYRDRLTGDEQ</sequence>
<reference evidence="1 2" key="1">
    <citation type="journal article" date="2005" name="Genome Res.">
        <title>Living with two extremes: conclusions from the genome sequence of Natronomonas pharaonis.</title>
        <authorList>
            <person name="Falb M."/>
            <person name="Pfeiffer F."/>
            <person name="Palm P."/>
            <person name="Rodewald K."/>
            <person name="Hickmann V."/>
            <person name="Tittor J."/>
            <person name="Oesterhelt D."/>
        </authorList>
    </citation>
    <scope>NUCLEOTIDE SEQUENCE [LARGE SCALE GENOMIC DNA]</scope>
    <source>
        <strain evidence="2">ATCC 35678 / DSM 2160 / CIP 103997 / JCM 8858 / NBRC 14720 / NCIMB 2260 / Gabara</strain>
    </source>
</reference>
<dbReference type="EMBL" id="CR936257">
    <property type="protein sequence ID" value="CAI48288.1"/>
    <property type="molecule type" value="Genomic_DNA"/>
</dbReference>
<accession>A0A1U7ETN7</accession>
<evidence type="ECO:0000313" key="1">
    <source>
        <dbReference type="EMBL" id="CAI48288.1"/>
    </source>
</evidence>
<name>A0A1U7ETN7_NATPD</name>
<dbReference type="GeneID" id="3700840"/>
<keyword evidence="2" id="KW-1185">Reference proteome</keyword>
<dbReference type="OrthoDB" id="191500at2157"/>
<evidence type="ECO:0000313" key="2">
    <source>
        <dbReference type="Proteomes" id="UP000002698"/>
    </source>
</evidence>
<dbReference type="EnsemblBacteria" id="CAI48288">
    <property type="protein sequence ID" value="CAI48288"/>
    <property type="gene ID" value="NP_0394A"/>
</dbReference>
<dbReference type="KEGG" id="nph:NP_0394A"/>
<dbReference type="AlphaFoldDB" id="A0A1U7ETN7"/>
<organism evidence="1 2">
    <name type="scientific">Natronomonas pharaonis (strain ATCC 35678 / DSM 2160 / CIP 103997 / JCM 8858 / NBRC 14720 / NCIMB 2260 / Gabara)</name>
    <name type="common">Halobacterium pharaonis</name>
    <dbReference type="NCBI Taxonomy" id="348780"/>
    <lineage>
        <taxon>Archaea</taxon>
        <taxon>Methanobacteriati</taxon>
        <taxon>Methanobacteriota</taxon>
        <taxon>Stenosarchaea group</taxon>
        <taxon>Halobacteria</taxon>
        <taxon>Halobacteriales</taxon>
        <taxon>Natronomonadaceae</taxon>
        <taxon>Natronomonas</taxon>
    </lineage>
</organism>
<proteinExistence type="predicted"/>
<dbReference type="Pfam" id="PF19125">
    <property type="entry name" value="DUF5809"/>
    <property type="match status" value="1"/>
</dbReference>
<dbReference type="Proteomes" id="UP000002698">
    <property type="component" value="Chromosome"/>
</dbReference>
<dbReference type="HOGENOM" id="CLU_119850_0_0_2"/>
<dbReference type="RefSeq" id="WP_011321926.1">
    <property type="nucleotide sequence ID" value="NC_007426.1"/>
</dbReference>
<dbReference type="eggNOG" id="arCOG04695">
    <property type="taxonomic scope" value="Archaea"/>
</dbReference>
<protein>
    <submittedName>
        <fullName evidence="1">Uncharacterized protein</fullName>
    </submittedName>
</protein>
<dbReference type="STRING" id="348780.NP_0394A"/>
<gene>
    <name evidence="1" type="ordered locus">NP_0394A</name>
</gene>